<feature type="chain" id="PRO_5041929634" description="Peptidoglycan-associated lipoprotein" evidence="10">
    <location>
        <begin position="25"/>
        <end position="169"/>
    </location>
</feature>
<dbReference type="InterPro" id="IPR006664">
    <property type="entry name" value="OMP_bac"/>
</dbReference>
<organism evidence="12 13">
    <name type="scientific">Denitrificimonas caeni</name>
    <dbReference type="NCBI Taxonomy" id="521720"/>
    <lineage>
        <taxon>Bacteria</taxon>
        <taxon>Pseudomonadati</taxon>
        <taxon>Pseudomonadota</taxon>
        <taxon>Gammaproteobacteria</taxon>
        <taxon>Pseudomonadales</taxon>
        <taxon>Pseudomonadaceae</taxon>
        <taxon>Denitrificimonas</taxon>
    </lineage>
</organism>
<feature type="domain" description="OmpA-like" evidence="11">
    <location>
        <begin position="57"/>
        <end position="169"/>
    </location>
</feature>
<protein>
    <recommendedName>
        <fullName evidence="8">Peptidoglycan-associated lipoprotein</fullName>
        <shortName evidence="8">PAL</shortName>
    </recommendedName>
</protein>
<comment type="similarity">
    <text evidence="8">Belongs to the Pal lipoprotein family.</text>
</comment>
<keyword evidence="5 8" id="KW-0998">Cell outer membrane</keyword>
<keyword evidence="13" id="KW-1185">Reference proteome</keyword>
<accession>A0AAE9VMU4</accession>
<dbReference type="EMBL" id="CP114976">
    <property type="protein sequence ID" value="WBE25035.1"/>
    <property type="molecule type" value="Genomic_DNA"/>
</dbReference>
<evidence type="ECO:0000259" key="11">
    <source>
        <dbReference type="PROSITE" id="PS51123"/>
    </source>
</evidence>
<dbReference type="PROSITE" id="PS01068">
    <property type="entry name" value="OMPA_1"/>
    <property type="match status" value="1"/>
</dbReference>
<comment type="function">
    <text evidence="8">Part of the Tol-Pal system, which plays a role in outer membrane invagination during cell division and is important for maintaining outer membrane integrity.</text>
</comment>
<dbReference type="Pfam" id="PF00691">
    <property type="entry name" value="OmpA"/>
    <property type="match status" value="1"/>
</dbReference>
<dbReference type="AlphaFoldDB" id="A0AAE9VMU4"/>
<evidence type="ECO:0000256" key="6">
    <source>
        <dbReference type="ARBA" id="ARBA00023288"/>
    </source>
</evidence>
<proteinExistence type="inferred from homology"/>
<keyword evidence="7 8" id="KW-0131">Cell cycle</keyword>
<evidence type="ECO:0000256" key="3">
    <source>
        <dbReference type="ARBA" id="ARBA00023136"/>
    </source>
</evidence>
<sequence>MQMLKFGKLAALSLALAVAVGCSSKGGDASGEGAIDPNAGYGADTGAVDGSYDSNRNEEAALRAITTFYFEFDSSDLKPEAMRALDVHARDLQGNGARVVLEGHADERGTREYNMALGERRAKAVQRYLVLQGVSPAQLEPVSYGEERPMVTGHDESAWSQNRRVELRK</sequence>
<evidence type="ECO:0000256" key="7">
    <source>
        <dbReference type="ARBA" id="ARBA00023306"/>
    </source>
</evidence>
<evidence type="ECO:0000313" key="13">
    <source>
        <dbReference type="Proteomes" id="UP001212189"/>
    </source>
</evidence>
<evidence type="ECO:0000256" key="2">
    <source>
        <dbReference type="ARBA" id="ARBA00022729"/>
    </source>
</evidence>
<dbReference type="PANTHER" id="PTHR30329:SF21">
    <property type="entry name" value="LIPOPROTEIN YIAD-RELATED"/>
    <property type="match status" value="1"/>
</dbReference>
<gene>
    <name evidence="8 12" type="primary">pal</name>
    <name evidence="12" type="ORF">O6P33_11835</name>
</gene>
<keyword evidence="2 8" id="KW-0732">Signal</keyword>
<dbReference type="RefSeq" id="WP_269817978.1">
    <property type="nucleotide sequence ID" value="NZ_CP114976.1"/>
</dbReference>
<dbReference type="SUPFAM" id="SSF103088">
    <property type="entry name" value="OmpA-like"/>
    <property type="match status" value="1"/>
</dbReference>
<comment type="subcellular location">
    <subcellularLocation>
        <location evidence="8">Cell outer membrane</location>
        <topology evidence="8">Lipid-anchor</topology>
    </subcellularLocation>
</comment>
<evidence type="ECO:0000313" key="12">
    <source>
        <dbReference type="EMBL" id="WBE25035.1"/>
    </source>
</evidence>
<dbReference type="PANTHER" id="PTHR30329">
    <property type="entry name" value="STATOR ELEMENT OF FLAGELLAR MOTOR COMPLEX"/>
    <property type="match status" value="1"/>
</dbReference>
<keyword evidence="3 8" id="KW-0472">Membrane</keyword>
<dbReference type="PROSITE" id="PS51123">
    <property type="entry name" value="OMPA_2"/>
    <property type="match status" value="1"/>
</dbReference>
<dbReference type="CDD" id="cd07185">
    <property type="entry name" value="OmpA_C-like"/>
    <property type="match status" value="1"/>
</dbReference>
<dbReference type="InterPro" id="IPR039001">
    <property type="entry name" value="Pal"/>
</dbReference>
<dbReference type="PROSITE" id="PS51257">
    <property type="entry name" value="PROKAR_LIPOPROTEIN"/>
    <property type="match status" value="1"/>
</dbReference>
<keyword evidence="1 8" id="KW-0132">Cell division</keyword>
<keyword evidence="4 8" id="KW-0564">Palmitate</keyword>
<evidence type="ECO:0000256" key="5">
    <source>
        <dbReference type="ARBA" id="ARBA00023237"/>
    </source>
</evidence>
<dbReference type="InterPro" id="IPR036737">
    <property type="entry name" value="OmpA-like_sf"/>
</dbReference>
<evidence type="ECO:0000256" key="8">
    <source>
        <dbReference type="HAMAP-Rule" id="MF_02204"/>
    </source>
</evidence>
<name>A0AAE9VMU4_9GAMM</name>
<dbReference type="GO" id="GO:0051301">
    <property type="term" value="P:cell division"/>
    <property type="evidence" value="ECO:0007669"/>
    <property type="project" value="UniProtKB-UniRule"/>
</dbReference>
<evidence type="ECO:0000256" key="4">
    <source>
        <dbReference type="ARBA" id="ARBA00023139"/>
    </source>
</evidence>
<dbReference type="InterPro" id="IPR050330">
    <property type="entry name" value="Bact_OuterMem_StrucFunc"/>
</dbReference>
<comment type="subunit">
    <text evidence="8">The Tol-Pal system is composed of five core proteins: the inner membrane proteins TolA, TolQ and TolR, the periplasmic protein TolB and the outer membrane protein Pal. They form a network linking the inner and outer membranes and the peptidoglycan layer.</text>
</comment>
<dbReference type="InterPro" id="IPR006665">
    <property type="entry name" value="OmpA-like"/>
</dbReference>
<dbReference type="Proteomes" id="UP001212189">
    <property type="component" value="Chromosome"/>
</dbReference>
<dbReference type="InterPro" id="IPR014169">
    <property type="entry name" value="Pal_lipo_C"/>
</dbReference>
<dbReference type="GO" id="GO:0009279">
    <property type="term" value="C:cell outer membrane"/>
    <property type="evidence" value="ECO:0007669"/>
    <property type="project" value="UniProtKB-SubCell"/>
</dbReference>
<keyword evidence="6 8" id="KW-0449">Lipoprotein</keyword>
<reference evidence="12 13" key="1">
    <citation type="submission" date="2022-12" db="EMBL/GenBank/DDBJ databases">
        <title>Coexistence and Characterization of a Novel Tigecycline Resistance gene tet(X) variant and blaNDM-1 in a Pseudomonas caeni Isolate of Chicken Origin.</title>
        <authorList>
            <person name="Lu X."/>
            <person name="Zhang L."/>
            <person name="Li R."/>
            <person name="Wang Z."/>
        </authorList>
    </citation>
    <scope>NUCLEOTIDE SEQUENCE [LARGE SCALE GENOMIC DNA]</scope>
    <source>
        <strain evidence="12 13">CE14</strain>
    </source>
</reference>
<evidence type="ECO:0000256" key="1">
    <source>
        <dbReference type="ARBA" id="ARBA00022618"/>
    </source>
</evidence>
<dbReference type="HAMAP" id="MF_02204">
    <property type="entry name" value="Pal"/>
    <property type="match status" value="1"/>
</dbReference>
<feature type="signal peptide" evidence="10">
    <location>
        <begin position="1"/>
        <end position="24"/>
    </location>
</feature>
<dbReference type="InterPro" id="IPR006690">
    <property type="entry name" value="OMPA-like_CS"/>
</dbReference>
<evidence type="ECO:0000256" key="9">
    <source>
        <dbReference type="SAM" id="MobiDB-lite"/>
    </source>
</evidence>
<evidence type="ECO:0000256" key="10">
    <source>
        <dbReference type="SAM" id="SignalP"/>
    </source>
</evidence>
<dbReference type="NCBIfam" id="TIGR02802">
    <property type="entry name" value="Pal_lipo"/>
    <property type="match status" value="1"/>
</dbReference>
<dbReference type="PRINTS" id="PR01021">
    <property type="entry name" value="OMPADOMAIN"/>
</dbReference>
<feature type="region of interest" description="Disordered" evidence="9">
    <location>
        <begin position="147"/>
        <end position="169"/>
    </location>
</feature>
<dbReference type="Gene3D" id="3.30.1330.60">
    <property type="entry name" value="OmpA-like domain"/>
    <property type="match status" value="1"/>
</dbReference>
<dbReference type="KEGG" id="dce:O6P33_11835"/>